<dbReference type="AlphaFoldDB" id="Q1YDK2"/>
<dbReference type="PANTHER" id="PTHR43047">
    <property type="entry name" value="TWO-COMPONENT HISTIDINE PROTEIN KINASE"/>
    <property type="match status" value="1"/>
</dbReference>
<feature type="domain" description="Histidine kinase" evidence="9">
    <location>
        <begin position="681"/>
        <end position="898"/>
    </location>
</feature>
<dbReference type="FunFam" id="3.30.565.10:FF:000010">
    <property type="entry name" value="Sensor histidine kinase RcsC"/>
    <property type="match status" value="1"/>
</dbReference>
<feature type="transmembrane region" description="Helical" evidence="8">
    <location>
        <begin position="222"/>
        <end position="240"/>
    </location>
</feature>
<dbReference type="EMBL" id="AAPJ01000012">
    <property type="protein sequence ID" value="EAS48356.1"/>
    <property type="molecule type" value="Genomic_DNA"/>
</dbReference>
<evidence type="ECO:0000256" key="2">
    <source>
        <dbReference type="ARBA" id="ARBA00012438"/>
    </source>
</evidence>
<dbReference type="InterPro" id="IPR005467">
    <property type="entry name" value="His_kinase_dom"/>
</dbReference>
<dbReference type="InterPro" id="IPR001789">
    <property type="entry name" value="Sig_transdc_resp-reg_receiver"/>
</dbReference>
<dbReference type="CDD" id="cd00082">
    <property type="entry name" value="HisKA"/>
    <property type="match status" value="1"/>
</dbReference>
<keyword evidence="8" id="KW-1133">Transmembrane helix</keyword>
<evidence type="ECO:0000313" key="11">
    <source>
        <dbReference type="EMBL" id="EAS48356.1"/>
    </source>
</evidence>
<dbReference type="Proteomes" id="UP000000321">
    <property type="component" value="Unassembled WGS sequence"/>
</dbReference>
<dbReference type="InterPro" id="IPR036097">
    <property type="entry name" value="HisK_dim/P_sf"/>
</dbReference>
<evidence type="ECO:0000313" key="12">
    <source>
        <dbReference type="Proteomes" id="UP000000321"/>
    </source>
</evidence>
<feature type="transmembrane region" description="Helical" evidence="8">
    <location>
        <begin position="151"/>
        <end position="173"/>
    </location>
</feature>
<evidence type="ECO:0000259" key="10">
    <source>
        <dbReference type="PROSITE" id="PS50110"/>
    </source>
</evidence>
<comment type="catalytic activity">
    <reaction evidence="1">
        <text>ATP + protein L-histidine = ADP + protein N-phospho-L-histidine.</text>
        <dbReference type="EC" id="2.7.13.3"/>
    </reaction>
</comment>
<dbReference type="Pfam" id="PF00512">
    <property type="entry name" value="HisKA"/>
    <property type="match status" value="1"/>
</dbReference>
<dbReference type="RefSeq" id="WP_009208013.1">
    <property type="nucleotide sequence ID" value="NZ_BBWP01000019.1"/>
</dbReference>
<dbReference type="PRINTS" id="PR00344">
    <property type="entry name" value="BCTRLSENSOR"/>
</dbReference>
<dbReference type="EC" id="2.7.13.3" evidence="2"/>
<dbReference type="SUPFAM" id="SSF55874">
    <property type="entry name" value="ATPase domain of HSP90 chaperone/DNA topoisomerase II/histidine kinase"/>
    <property type="match status" value="1"/>
</dbReference>
<dbReference type="HOGENOM" id="CLU_008084_1_0_5"/>
<dbReference type="CDD" id="cd00156">
    <property type="entry name" value="REC"/>
    <property type="match status" value="1"/>
</dbReference>
<keyword evidence="12" id="KW-1185">Reference proteome</keyword>
<evidence type="ECO:0000256" key="7">
    <source>
        <dbReference type="PROSITE-ProRule" id="PRU00169"/>
    </source>
</evidence>
<dbReference type="GO" id="GO:0000155">
    <property type="term" value="F:phosphorelay sensor kinase activity"/>
    <property type="evidence" value="ECO:0007669"/>
    <property type="project" value="InterPro"/>
</dbReference>
<feature type="transmembrane region" description="Helical" evidence="8">
    <location>
        <begin position="77"/>
        <end position="99"/>
    </location>
</feature>
<evidence type="ECO:0000256" key="3">
    <source>
        <dbReference type="ARBA" id="ARBA00022553"/>
    </source>
</evidence>
<comment type="caution">
    <text evidence="11">The sequence shown here is derived from an EMBL/GenBank/DDBJ whole genome shotgun (WGS) entry which is preliminary data.</text>
</comment>
<dbReference type="CDD" id="cd16922">
    <property type="entry name" value="HATPase_EvgS-ArcB-TorS-like"/>
    <property type="match status" value="1"/>
</dbReference>
<feature type="domain" description="Response regulatory" evidence="10">
    <location>
        <begin position="921"/>
        <end position="1031"/>
    </location>
</feature>
<dbReference type="SUPFAM" id="SSF52172">
    <property type="entry name" value="CheY-like"/>
    <property type="match status" value="1"/>
</dbReference>
<evidence type="ECO:0000256" key="6">
    <source>
        <dbReference type="ARBA" id="ARBA00023012"/>
    </source>
</evidence>
<gene>
    <name evidence="11" type="ORF">SI859A1_00126</name>
</gene>
<evidence type="ECO:0000256" key="8">
    <source>
        <dbReference type="SAM" id="Phobius"/>
    </source>
</evidence>
<organism evidence="11 12">
    <name type="scientific">Aurantimonas manganoxydans (strain ATCC BAA-1229 / DSM 21871 / SI85-9A1)</name>
    <dbReference type="NCBI Taxonomy" id="287752"/>
    <lineage>
        <taxon>Bacteria</taxon>
        <taxon>Pseudomonadati</taxon>
        <taxon>Pseudomonadota</taxon>
        <taxon>Alphaproteobacteria</taxon>
        <taxon>Hyphomicrobiales</taxon>
        <taxon>Aurantimonadaceae</taxon>
        <taxon>Aurantimonas</taxon>
    </lineage>
</organism>
<feature type="transmembrane region" description="Helical" evidence="8">
    <location>
        <begin position="362"/>
        <end position="381"/>
    </location>
</feature>
<dbReference type="Gene3D" id="3.30.565.10">
    <property type="entry name" value="Histidine kinase-like ATPase, C-terminal domain"/>
    <property type="match status" value="1"/>
</dbReference>
<accession>Q1YDK2</accession>
<feature type="transmembrane region" description="Helical" evidence="8">
    <location>
        <begin position="605"/>
        <end position="629"/>
    </location>
</feature>
<dbReference type="InterPro" id="IPR011006">
    <property type="entry name" value="CheY-like_superfamily"/>
</dbReference>
<keyword evidence="5" id="KW-0418">Kinase</keyword>
<dbReference type="SMART" id="SM00387">
    <property type="entry name" value="HATPase_c"/>
    <property type="match status" value="1"/>
</dbReference>
<dbReference type="SMART" id="SM00448">
    <property type="entry name" value="REC"/>
    <property type="match status" value="1"/>
</dbReference>
<dbReference type="Gene3D" id="1.10.287.130">
    <property type="match status" value="1"/>
</dbReference>
<proteinExistence type="predicted"/>
<keyword evidence="4" id="KW-0808">Transferase</keyword>
<dbReference type="Pfam" id="PF00072">
    <property type="entry name" value="Response_reg"/>
    <property type="match status" value="1"/>
</dbReference>
<feature type="transmembrane region" description="Helical" evidence="8">
    <location>
        <begin position="261"/>
        <end position="289"/>
    </location>
</feature>
<dbReference type="Pfam" id="PF02518">
    <property type="entry name" value="HATPase_c"/>
    <property type="match status" value="1"/>
</dbReference>
<dbReference type="Gene3D" id="3.40.50.2300">
    <property type="match status" value="1"/>
</dbReference>
<feature type="transmembrane region" description="Helical" evidence="8">
    <location>
        <begin position="455"/>
        <end position="478"/>
    </location>
</feature>
<evidence type="ECO:0000259" key="9">
    <source>
        <dbReference type="PROSITE" id="PS50109"/>
    </source>
</evidence>
<dbReference type="PROSITE" id="PS50109">
    <property type="entry name" value="HIS_KIN"/>
    <property type="match status" value="1"/>
</dbReference>
<evidence type="ECO:0000256" key="4">
    <source>
        <dbReference type="ARBA" id="ARBA00022679"/>
    </source>
</evidence>
<evidence type="ECO:0000256" key="1">
    <source>
        <dbReference type="ARBA" id="ARBA00000085"/>
    </source>
</evidence>
<feature type="transmembrane region" description="Helical" evidence="8">
    <location>
        <begin position="571"/>
        <end position="593"/>
    </location>
</feature>
<feature type="transmembrane region" description="Helical" evidence="8">
    <location>
        <begin position="387"/>
        <end position="408"/>
    </location>
</feature>
<keyword evidence="8" id="KW-0472">Membrane</keyword>
<name>Q1YDK2_AURMS</name>
<reference evidence="11 12" key="1">
    <citation type="journal article" date="2008" name="Appl. Environ. Microbiol.">
        <title>Genomic insights into Mn(II) oxidation by the marine alphaproteobacterium Aurantimonas sp. strain SI85-9A1.</title>
        <authorList>
            <person name="Dick G.J."/>
            <person name="Podell S."/>
            <person name="Johnson H.A."/>
            <person name="Rivera-Espinoza Y."/>
            <person name="Bernier-Latmani R."/>
            <person name="McCarthy J.K."/>
            <person name="Torpey J.W."/>
            <person name="Clement B.G."/>
            <person name="Gaasterland T."/>
            <person name="Tebo B.M."/>
        </authorList>
    </citation>
    <scope>NUCLEOTIDE SEQUENCE [LARGE SCALE GENOMIC DNA]</scope>
    <source>
        <strain evidence="11 12">SI85-9A1</strain>
    </source>
</reference>
<dbReference type="SUPFAM" id="SSF47384">
    <property type="entry name" value="Homodimeric domain of signal transducing histidine kinase"/>
    <property type="match status" value="1"/>
</dbReference>
<dbReference type="InterPro" id="IPR003594">
    <property type="entry name" value="HATPase_dom"/>
</dbReference>
<feature type="transmembrane region" description="Helical" evidence="8">
    <location>
        <begin position="429"/>
        <end position="449"/>
    </location>
</feature>
<feature type="transmembrane region" description="Helical" evidence="8">
    <location>
        <begin position="120"/>
        <end position="145"/>
    </location>
</feature>
<feature type="transmembrane region" description="Helical" evidence="8">
    <location>
        <begin position="309"/>
        <end position="331"/>
    </location>
</feature>
<dbReference type="BioCyc" id="AURANTIMONAS:SI859A1_00126-MONOMER"/>
<sequence length="1127" mass="120976">MNDPRSAPQRILRVRRSYNQFVADETLEDYALRFTAKSARRFTPMQIAMTALGGISFLALEAIGGTVTLSYGVANALPAIACVAILIFLAGLPISFYAAKYGVDIDLLTRGAGFGYLGSTVTSLIYASFTFIFLAIEAAIMAMALKITIGLPLWAGYIVCAVAVIPIVTHGIALISRFQTITQPIWVLLNVAPFVALALAGGLPDAEWAAYTGTRGDGSFDILLFGGATAILFALTAQLGEQVDFLRFMPRRRAGRSVAWWTALIAGGPGWIIVGTLKILAGSMLAVFVVGQGLSIAEAHHPTVMYLTAYEAIIPDATAALWTTGLFVVIAQMKINVTNAYAGSIAWSNFFSRLTHSHPGRVVWVIFNVAIAVLLMEMGILQALEEILALYAILAVAWVAPLVADLVVNKPLGLSPAHIEFKRAHLYDINPVGFGAMGTGIILGALAHVGLFGELLAALSVFVTLIAAFVAAPAIAYATDGRYYLARRARDDWAGLPTLACCICEHEFEREDMASCPAYAGPICSLCCTLDARCNDLCKTGSRAREQIVDGLARNVSTRLAAFADSARGHYLAIFLTLIGFSAAALSLIYLQATLTRSADPSTAAMVLAQVFVILIIFIGIASWVFVLAHESRRVALEETRHQTGLLTREIEAHRITDAELQRAKEKAEAASLAKTRFVVGMSHELRTPLNSLLGFAQILDKDTAIPEKRREGVKVIRRSGEHLAGLIDGLLDISRIEAGKLEIYRDEFGLGPLLSQIVEMFRLQAGNAGIGFVYRVEGALPDIVRGDAKRTRQILINLLSNAIKFTREGQVTLTVRYRSQIAEFAISDTGPGIAEEHVERVFEPFERIEDGAARPVPGMGLGLTITKLLAEILGGDVRLASTLGVGSTFTVRLMLATVVAPVGVVTQRREVTGYRGERRTVLVIDDEPVHRQLVEEILTPIGFTVLTADGGETGLRMARLAEPDLVILDVSMPGQSGWEVAERIAAGGIASRIVMLSADARPQSISGPIADWVSKPLVIDTLLDTIARTLGLEWLHDDEAADDVLVAPAAASGESADLGGVRDLAEIDRSDLLALVEIGHMRGINAKLDEIARRDPGVAAGVAQLRSAVERMDFDAVEALLAGGGR</sequence>
<dbReference type="InterPro" id="IPR036890">
    <property type="entry name" value="HATPase_C_sf"/>
</dbReference>
<dbReference type="SMART" id="SM00388">
    <property type="entry name" value="HisKA"/>
    <property type="match status" value="1"/>
</dbReference>
<keyword evidence="6" id="KW-0902">Two-component regulatory system</keyword>
<dbReference type="PROSITE" id="PS50110">
    <property type="entry name" value="RESPONSE_REGULATORY"/>
    <property type="match status" value="1"/>
</dbReference>
<feature type="transmembrane region" description="Helical" evidence="8">
    <location>
        <begin position="47"/>
        <end position="71"/>
    </location>
</feature>
<feature type="transmembrane region" description="Helical" evidence="8">
    <location>
        <begin position="185"/>
        <end position="202"/>
    </location>
</feature>
<dbReference type="OrthoDB" id="9801651at2"/>
<feature type="modified residue" description="4-aspartylphosphate" evidence="7">
    <location>
        <position position="970"/>
    </location>
</feature>
<dbReference type="InterPro" id="IPR004358">
    <property type="entry name" value="Sig_transdc_His_kin-like_C"/>
</dbReference>
<protein>
    <recommendedName>
        <fullName evidence="2">histidine kinase</fullName>
        <ecNumber evidence="2">2.7.13.3</ecNumber>
    </recommendedName>
</protein>
<keyword evidence="3 7" id="KW-0597">Phosphoprotein</keyword>
<dbReference type="Gene3D" id="1.10.4160.10">
    <property type="entry name" value="Hydantoin permease"/>
    <property type="match status" value="1"/>
</dbReference>
<evidence type="ECO:0000256" key="5">
    <source>
        <dbReference type="ARBA" id="ARBA00022777"/>
    </source>
</evidence>
<dbReference type="InterPro" id="IPR003661">
    <property type="entry name" value="HisK_dim/P_dom"/>
</dbReference>
<keyword evidence="8" id="KW-0812">Transmembrane</keyword>